<dbReference type="SMART" id="SM00369">
    <property type="entry name" value="LRR_TYP"/>
    <property type="match status" value="13"/>
</dbReference>
<feature type="compositionally biased region" description="Low complexity" evidence="3">
    <location>
        <begin position="950"/>
        <end position="963"/>
    </location>
</feature>
<reference evidence="5" key="1">
    <citation type="submission" date="2014-07" db="EMBL/GenBank/DDBJ databases">
        <authorList>
            <person name="Martin A.A"/>
            <person name="De Silva N."/>
        </authorList>
    </citation>
    <scope>NUCLEOTIDE SEQUENCE</scope>
</reference>
<dbReference type="GO" id="GO:0045211">
    <property type="term" value="C:postsynaptic membrane"/>
    <property type="evidence" value="ECO:0007669"/>
    <property type="project" value="TreeGrafter"/>
</dbReference>
<protein>
    <submittedName>
        <fullName evidence="6">Protein lap1</fullName>
    </submittedName>
</protein>
<evidence type="ECO:0000313" key="5">
    <source>
        <dbReference type="Proteomes" id="UP000035680"/>
    </source>
</evidence>
<keyword evidence="2" id="KW-0677">Repeat</keyword>
<dbReference type="InterPro" id="IPR050614">
    <property type="entry name" value="Synaptic_Scaffolding_LAP-MAGUK"/>
</dbReference>
<dbReference type="InterPro" id="IPR055414">
    <property type="entry name" value="LRR_R13L4/SHOC2-like"/>
</dbReference>
<feature type="domain" description="PDZ" evidence="4">
    <location>
        <begin position="1492"/>
        <end position="1583"/>
    </location>
</feature>
<dbReference type="GO" id="GO:0098887">
    <property type="term" value="P:neurotransmitter receptor transport, endosome to postsynaptic membrane"/>
    <property type="evidence" value="ECO:0007669"/>
    <property type="project" value="TreeGrafter"/>
</dbReference>
<evidence type="ECO:0000256" key="2">
    <source>
        <dbReference type="ARBA" id="ARBA00022737"/>
    </source>
</evidence>
<feature type="compositionally biased region" description="Polar residues" evidence="3">
    <location>
        <begin position="517"/>
        <end position="530"/>
    </location>
</feature>
<feature type="domain" description="PDZ" evidence="4">
    <location>
        <begin position="1590"/>
        <end position="1679"/>
    </location>
</feature>
<dbReference type="GO" id="GO:0005912">
    <property type="term" value="C:adherens junction"/>
    <property type="evidence" value="ECO:0007669"/>
    <property type="project" value="TreeGrafter"/>
</dbReference>
<dbReference type="SUPFAM" id="SSF52058">
    <property type="entry name" value="L domain-like"/>
    <property type="match status" value="2"/>
</dbReference>
<feature type="region of interest" description="Disordered" evidence="3">
    <location>
        <begin position="794"/>
        <end position="813"/>
    </location>
</feature>
<evidence type="ECO:0000259" key="4">
    <source>
        <dbReference type="PROSITE" id="PS50106"/>
    </source>
</evidence>
<dbReference type="InterPro" id="IPR032675">
    <property type="entry name" value="LRR_dom_sf"/>
</dbReference>
<dbReference type="GO" id="GO:0019901">
    <property type="term" value="F:protein kinase binding"/>
    <property type="evidence" value="ECO:0007669"/>
    <property type="project" value="TreeGrafter"/>
</dbReference>
<name>A0A0K0FAH5_STRVS</name>
<dbReference type="Proteomes" id="UP000035680">
    <property type="component" value="Unassembled WGS sequence"/>
</dbReference>
<dbReference type="WBParaSite" id="SVE_0583000.1">
    <property type="protein sequence ID" value="SVE_0583000.1"/>
    <property type="gene ID" value="SVE_0583000"/>
</dbReference>
<feature type="domain" description="PDZ" evidence="4">
    <location>
        <begin position="1235"/>
        <end position="1323"/>
    </location>
</feature>
<proteinExistence type="predicted"/>
<dbReference type="Pfam" id="PF13855">
    <property type="entry name" value="LRR_8"/>
    <property type="match status" value="1"/>
</dbReference>
<feature type="compositionally biased region" description="Low complexity" evidence="3">
    <location>
        <begin position="1046"/>
        <end position="1055"/>
    </location>
</feature>
<dbReference type="SUPFAM" id="SSF50156">
    <property type="entry name" value="PDZ domain-like"/>
    <property type="match status" value="4"/>
</dbReference>
<dbReference type="SMART" id="SM00228">
    <property type="entry name" value="PDZ"/>
    <property type="match status" value="4"/>
</dbReference>
<reference evidence="6" key="2">
    <citation type="submission" date="2015-08" db="UniProtKB">
        <authorList>
            <consortium name="WormBaseParasite"/>
        </authorList>
    </citation>
    <scope>IDENTIFICATION</scope>
</reference>
<dbReference type="SMART" id="SM00364">
    <property type="entry name" value="LRR_BAC"/>
    <property type="match status" value="10"/>
</dbReference>
<feature type="compositionally biased region" description="Basic and acidic residues" evidence="3">
    <location>
        <begin position="453"/>
        <end position="466"/>
    </location>
</feature>
<dbReference type="Pfam" id="PF23598">
    <property type="entry name" value="LRR_14"/>
    <property type="match status" value="1"/>
</dbReference>
<dbReference type="STRING" id="75913.A0A0K0FAH5"/>
<dbReference type="GO" id="GO:0043113">
    <property type="term" value="P:receptor clustering"/>
    <property type="evidence" value="ECO:0007669"/>
    <property type="project" value="TreeGrafter"/>
</dbReference>
<feature type="region of interest" description="Disordered" evidence="3">
    <location>
        <begin position="917"/>
        <end position="965"/>
    </location>
</feature>
<dbReference type="GO" id="GO:0098968">
    <property type="term" value="P:neurotransmitter receptor transport postsynaptic membrane to endosome"/>
    <property type="evidence" value="ECO:0007669"/>
    <property type="project" value="TreeGrafter"/>
</dbReference>
<accession>A0A0K0FAH5</accession>
<dbReference type="InterPro" id="IPR003591">
    <property type="entry name" value="Leu-rich_rpt_typical-subtyp"/>
</dbReference>
<dbReference type="PANTHER" id="PTHR23119">
    <property type="entry name" value="DISCS LARGE"/>
    <property type="match status" value="1"/>
</dbReference>
<dbReference type="GO" id="GO:0016323">
    <property type="term" value="C:basolateral plasma membrane"/>
    <property type="evidence" value="ECO:0007669"/>
    <property type="project" value="TreeGrafter"/>
</dbReference>
<feature type="domain" description="PDZ" evidence="4">
    <location>
        <begin position="1359"/>
        <end position="1433"/>
    </location>
</feature>
<dbReference type="PROSITE" id="PS50106">
    <property type="entry name" value="PDZ"/>
    <property type="match status" value="4"/>
</dbReference>
<evidence type="ECO:0000313" key="6">
    <source>
        <dbReference type="WBParaSite" id="SVE_0583000.1"/>
    </source>
</evidence>
<dbReference type="Gene3D" id="3.80.10.10">
    <property type="entry name" value="Ribonuclease Inhibitor"/>
    <property type="match status" value="3"/>
</dbReference>
<dbReference type="PANTHER" id="PTHR23119:SF44">
    <property type="entry name" value="PROTEIN LAP4"/>
    <property type="match status" value="1"/>
</dbReference>
<evidence type="ECO:0000256" key="3">
    <source>
        <dbReference type="SAM" id="MobiDB-lite"/>
    </source>
</evidence>
<feature type="compositionally biased region" description="Basic residues" evidence="3">
    <location>
        <begin position="1032"/>
        <end position="1043"/>
    </location>
</feature>
<dbReference type="CDD" id="cd06782">
    <property type="entry name" value="cpPDZ_CPP-like"/>
    <property type="match status" value="1"/>
</dbReference>
<feature type="region of interest" description="Disordered" evidence="3">
    <location>
        <begin position="443"/>
        <end position="530"/>
    </location>
</feature>
<dbReference type="InterPro" id="IPR001611">
    <property type="entry name" value="Leu-rich_rpt"/>
</dbReference>
<dbReference type="Gene3D" id="2.30.42.10">
    <property type="match status" value="4"/>
</dbReference>
<evidence type="ECO:0000256" key="1">
    <source>
        <dbReference type="ARBA" id="ARBA00022614"/>
    </source>
</evidence>
<dbReference type="GO" id="GO:0045197">
    <property type="term" value="P:establishment or maintenance of epithelial cell apical/basal polarity"/>
    <property type="evidence" value="ECO:0007669"/>
    <property type="project" value="TreeGrafter"/>
</dbReference>
<dbReference type="GO" id="GO:0098609">
    <property type="term" value="P:cell-cell adhesion"/>
    <property type="evidence" value="ECO:0007669"/>
    <property type="project" value="TreeGrafter"/>
</dbReference>
<feature type="region of interest" description="Disordered" evidence="3">
    <location>
        <begin position="1027"/>
        <end position="1055"/>
    </location>
</feature>
<dbReference type="GO" id="GO:0014069">
    <property type="term" value="C:postsynaptic density"/>
    <property type="evidence" value="ECO:0007669"/>
    <property type="project" value="TreeGrafter"/>
</dbReference>
<keyword evidence="5" id="KW-1185">Reference proteome</keyword>
<organism evidence="5 6">
    <name type="scientific">Strongyloides venezuelensis</name>
    <name type="common">Threadworm</name>
    <dbReference type="NCBI Taxonomy" id="75913"/>
    <lineage>
        <taxon>Eukaryota</taxon>
        <taxon>Metazoa</taxon>
        <taxon>Ecdysozoa</taxon>
        <taxon>Nematoda</taxon>
        <taxon>Chromadorea</taxon>
        <taxon>Rhabditida</taxon>
        <taxon>Tylenchina</taxon>
        <taxon>Panagrolaimomorpha</taxon>
        <taxon>Strongyloidoidea</taxon>
        <taxon>Strongyloididae</taxon>
        <taxon>Strongyloides</taxon>
    </lineage>
</organism>
<dbReference type="Pfam" id="PF00595">
    <property type="entry name" value="PDZ"/>
    <property type="match status" value="4"/>
</dbReference>
<sequence length="2033" mass="225258">MPFMCMPFMACNRQVDSIDRRQCNLQTVPHEVERYARHLEELLLDMNHIKELPKVLFRLTKLKTLGLSDNDIYTLPADIAQLHSLMDLNLSRNDISDLPEEINACRQLMVLDLSSNPITRLPAPITELTSLTHLGLNDITLTQLPTDIGQLCNLRSLEVRENLIRSIPSSVAQLRHLQRFDLGQNELTSLPSEIGGLVSLQELYVDSNELTGLPEELLCCKNLEQLDVSENKLVSLPDSFGELNKLTDLSLSQNSLQFLPNSFGKLKKLVTLKIDRNSLTLLTPAIGSCTELVELFLTENLLSDIPSSIGHLTKMKTLNIDKNQLKSLPSTIGACNSLTVFSMRENLLEELPLEIGRLENLIVLDVSNNRLSYLPYTVNVLCKLQALWLSENQSQALMKLQTDIDPKTNMKVLTCYLLPQQSAPQSDANKLLASKSFLGGPKVHFGDDELPEEDHTSDIGKFERHNTPHPKPHNNVSKVKKMNNDNNLPQNDDVKVNGIGSKVQDSNSLPRSALKHPSTSSCNEAQSSTSLISASQGDRICSRFDVSDNQFDDSTQLEVKGNVSSVNGDNKLKKSDSHVSFGCGTIDNEELPHKIKRTKTPYYGKGYKPSHIGRSLDNLHIFKSPKPLNSDIPASSKSSDHIVSFNEETVDNENSLHKLKRTKTPHYSKTFKPIITTTASLESDNIEMDEQNKSLSKISVSSQKSSPVVSFSESTINNEFTVQKLKRTKTPHYSKTFKPHISSQSFDDNEEDDEDIGVTFTIPSSSKSSVEVSFSNTAIDNENPEHSKIKRTKTPYYPKDFKPSVPSTSFDKKDGNKIGSRCVTFRPSISSQSSQGVVFDESVIDNEDLPHKLKRTKTPHYKKDHRPSLVTHSIDFDVTHQQDDEVASTNSSDHVVSFVEDTIDNENIQHKLKRTKTPHYSKDFKPSSVRKISNNDVGVEGEEEEFFHKSGSQNSESPQSSEQFVSFDSSFVDNEDSPVKLKRVKTPHYSKTERPFSLRRDSHASSITSDYGTHIKFTDDTIDNSETESKLKRTKTPHYKKDHRPSLSSGGSSFIFSNDDEDEEIEEGNVKKTSCAVSFADHIPEETLSCKLKRINTPHYKKGIRLSSSKMSLSNDEIDNFDCPSDVSSTDDNKLCNTSLTNKNEVDLEITGEVDKDNNFNNSTIISSDVDLSPLNTTERSFVLKLSSKKRRVKFEDSCNNDDNKSDNCKLNRKNTPHSDLTTTQQQNNLMEIKRIRVRRDEKKSIGLTIAGGIECTPYKENDSGIFISKLTQDGPAMVAGLRIGDKIIRVNDIDVQNIRHDQFIECMKNAGDIFILTIQRDNNTNFTPTPISSPLPEPSQSLSTSFIDGDNKKRELMNFIVTRDYSGSPGFAIVGGQGITKEEVIIVSSITSGGPGDKVGLKVGDVILNINGTSVKGIRHDQAVTLLTGSPGQEVKITVLRDTCIIPPVITPVTSPIPPLCNSTPSLSIFSTNPLKTIIFGEPSWDGKIEDVELQRDSNKSLGLSIVGGVDQCSHPFGIEKRGVFISKITPNSPAAYCGRLRIGDRILSVNDKDIRNAKHKDAVDILKGSGPVIKMGILHEPQPSGLKEVYIKRRTANESLGLVICGGTRSPQANPTDKTDEGIFVERVDHTSCAAECLSIQNGVRILEVNDDSILGCTQDEAASLLRNSGTHVRLLICDGFNKSCSITPKSPILNTNEVSSAINAPESAPEFGSEEILASSPNLNITLPATNNAPLSVDSHSTLNTISDFTSTTPQPPAYDSHKFKSNIAFEDAVPLISSTPLPPAEDESKIPKIKIPPPVAPKPMTLNHLSQLTTQNTSLNNEKIDEKSEGKSIDTQNAELLPFSSKIKKFESEISFASKNTPIKKDVHSKSSTSIPSKKPLVTEDEIKKMKEEENRKMNYLTNQNDIPSPVIEGNFDQIISKIPIPVNGPTVVRTKKAETRLANATLNQGTNDVSPLTAIEQHALELKKRQEWRQARLKSIDNDMAKTEEMLNSFQRINSRVGNMSEDGSIPSTPIPRPLNDSSNKTEQ</sequence>
<dbReference type="InterPro" id="IPR001478">
    <property type="entry name" value="PDZ"/>
</dbReference>
<dbReference type="PROSITE" id="PS51450">
    <property type="entry name" value="LRR"/>
    <property type="match status" value="5"/>
</dbReference>
<feature type="region of interest" description="Disordered" evidence="3">
    <location>
        <begin position="2000"/>
        <end position="2033"/>
    </location>
</feature>
<keyword evidence="1" id="KW-0433">Leucine-rich repeat</keyword>
<dbReference type="InterPro" id="IPR036034">
    <property type="entry name" value="PDZ_sf"/>
</dbReference>